<evidence type="ECO:0000256" key="8">
    <source>
        <dbReference type="ARBA" id="ARBA00023204"/>
    </source>
</evidence>
<dbReference type="GO" id="GO:0008081">
    <property type="term" value="F:phosphoric diester hydrolase activity"/>
    <property type="evidence" value="ECO:0007669"/>
    <property type="project" value="TreeGrafter"/>
</dbReference>
<feature type="binding site" evidence="9">
    <location>
        <position position="188"/>
    </location>
    <ligand>
        <name>Zn(2+)</name>
        <dbReference type="ChEBI" id="CHEBI:29105"/>
        <label>3</label>
    </ligand>
</feature>
<dbReference type="NCBIfam" id="NF002199">
    <property type="entry name" value="PRK01060.1-4"/>
    <property type="match status" value="1"/>
</dbReference>
<dbReference type="GO" id="GO:0008833">
    <property type="term" value="F:deoxyribonuclease IV (phage-T4-induced) activity"/>
    <property type="evidence" value="ECO:0007669"/>
    <property type="project" value="UniProtKB-UniRule"/>
</dbReference>
<dbReference type="InterPro" id="IPR036237">
    <property type="entry name" value="Xyl_isomerase-like_sf"/>
</dbReference>
<organism evidence="11 12">
    <name type="scientific">Natronogracilivirga saccharolytica</name>
    <dbReference type="NCBI Taxonomy" id="2812953"/>
    <lineage>
        <taxon>Bacteria</taxon>
        <taxon>Pseudomonadati</taxon>
        <taxon>Balneolota</taxon>
        <taxon>Balneolia</taxon>
        <taxon>Balneolales</taxon>
        <taxon>Cyclonatronaceae</taxon>
        <taxon>Natronogracilivirga</taxon>
    </lineage>
</organism>
<comment type="catalytic activity">
    <reaction evidence="9">
        <text>Endonucleolytic cleavage to 5'-phosphooligonucleotide end-products.</text>
        <dbReference type="EC" id="3.1.21.2"/>
    </reaction>
</comment>
<comment type="cofactor">
    <cofactor evidence="9">
        <name>Zn(2+)</name>
        <dbReference type="ChEBI" id="CHEBI:29105"/>
    </cofactor>
    <text evidence="9">Binds 3 Zn(2+) ions.</text>
</comment>
<feature type="binding site" evidence="9">
    <location>
        <position position="237"/>
    </location>
    <ligand>
        <name>Zn(2+)</name>
        <dbReference type="ChEBI" id="CHEBI:29105"/>
        <label>3</label>
    </ligand>
</feature>
<evidence type="ECO:0000256" key="3">
    <source>
        <dbReference type="ARBA" id="ARBA00022723"/>
    </source>
</evidence>
<evidence type="ECO:0000256" key="2">
    <source>
        <dbReference type="ARBA" id="ARBA00022722"/>
    </source>
</evidence>
<dbReference type="Proteomes" id="UP000673975">
    <property type="component" value="Unassembled WGS sequence"/>
</dbReference>
<dbReference type="GO" id="GO:0003677">
    <property type="term" value="F:DNA binding"/>
    <property type="evidence" value="ECO:0007669"/>
    <property type="project" value="InterPro"/>
</dbReference>
<feature type="binding site" evidence="9">
    <location>
        <position position="115"/>
    </location>
    <ligand>
        <name>Zn(2+)</name>
        <dbReference type="ChEBI" id="CHEBI:29105"/>
        <label>1</label>
    </ligand>
</feature>
<reference evidence="11" key="1">
    <citation type="submission" date="2021-02" db="EMBL/GenBank/DDBJ databases">
        <title>Natronogracilivirga saccharolytica gen. nov. sp. nov. a new anaerobic, haloalkiliphilic carbohydrate-fermenting bacterium from soda lake and proposing of Cyclonatronumiaceae fam. nov. in the phylum Balneolaeota.</title>
        <authorList>
            <person name="Zhilina T.N."/>
            <person name="Sorokin D.Y."/>
            <person name="Zavarzina D.G."/>
            <person name="Toshchakov S.V."/>
            <person name="Kublanov I.V."/>
        </authorList>
    </citation>
    <scope>NUCLEOTIDE SEQUENCE</scope>
    <source>
        <strain evidence="11">Z-1702</strain>
    </source>
</reference>
<proteinExistence type="inferred from homology"/>
<dbReference type="AlphaFoldDB" id="A0A8J7UVI0"/>
<feature type="binding site" evidence="9">
    <location>
        <position position="151"/>
    </location>
    <ligand>
        <name>Zn(2+)</name>
        <dbReference type="ChEBI" id="CHEBI:29105"/>
        <label>2</label>
    </ligand>
</feature>
<keyword evidence="3 9" id="KW-0479">Metal-binding</keyword>
<dbReference type="HAMAP" id="MF_00152">
    <property type="entry name" value="Nfo"/>
    <property type="match status" value="1"/>
</dbReference>
<dbReference type="CDD" id="cd00019">
    <property type="entry name" value="AP2Ec"/>
    <property type="match status" value="1"/>
</dbReference>
<evidence type="ECO:0000256" key="6">
    <source>
        <dbReference type="ARBA" id="ARBA00022801"/>
    </source>
</evidence>
<dbReference type="FunFam" id="3.20.20.150:FF:000001">
    <property type="entry name" value="Probable endonuclease 4"/>
    <property type="match status" value="1"/>
</dbReference>
<evidence type="ECO:0000256" key="4">
    <source>
        <dbReference type="ARBA" id="ARBA00022759"/>
    </source>
</evidence>
<keyword evidence="12" id="KW-1185">Reference proteome</keyword>
<keyword evidence="6 9" id="KW-0378">Hydrolase</keyword>
<dbReference type="PROSITE" id="PS51432">
    <property type="entry name" value="AP_NUCLEASE_F2_4"/>
    <property type="match status" value="1"/>
</dbReference>
<dbReference type="Gene3D" id="3.20.20.150">
    <property type="entry name" value="Divalent-metal-dependent TIM barrel enzymes"/>
    <property type="match status" value="1"/>
</dbReference>
<evidence type="ECO:0000256" key="7">
    <source>
        <dbReference type="ARBA" id="ARBA00022833"/>
    </source>
</evidence>
<sequence>MASSNDRKWIGAHVSAAGGVDNAPLNAREIGANAFALFTKNQRQWKAKPLDPAVIRSFRERCEEMGFEGKKILPHNSYLINPGHPEKEGIKKSRAALLDEMQRCEQLGIPQLNIHPGSHLRKISEEKCLERIAGTVDLMLEQTEGVTVVLENTAGQGSNLGNRLEHIAGVIGQVADPSRVGFCIDTCHAHAAGYDLRTPEAYEDFMSEADRIIGLDKLCGLHLNDAKSELGSRVDRHAPLGEGTMGTTVFEKIMNDERLEQVPMILETTEPARWADEIAWLRSL</sequence>
<feature type="binding site" evidence="9">
    <location>
        <position position="267"/>
    </location>
    <ligand>
        <name>Zn(2+)</name>
        <dbReference type="ChEBI" id="CHEBI:29105"/>
        <label>2</label>
    </ligand>
</feature>
<feature type="binding site" evidence="9">
    <location>
        <position position="151"/>
    </location>
    <ligand>
        <name>Zn(2+)</name>
        <dbReference type="ChEBI" id="CHEBI:29105"/>
        <label>1</label>
    </ligand>
</feature>
<dbReference type="InterPro" id="IPR013022">
    <property type="entry name" value="Xyl_isomerase-like_TIM-brl"/>
</dbReference>
<feature type="binding site" evidence="9">
    <location>
        <position position="222"/>
    </location>
    <ligand>
        <name>Zn(2+)</name>
        <dbReference type="ChEBI" id="CHEBI:29105"/>
        <label>2</label>
    </ligand>
</feature>
<gene>
    <name evidence="9 11" type="primary">nfo</name>
    <name evidence="11" type="ORF">NATSA_07840</name>
</gene>
<feature type="binding site" evidence="9">
    <location>
        <position position="235"/>
    </location>
    <ligand>
        <name>Zn(2+)</name>
        <dbReference type="ChEBI" id="CHEBI:29105"/>
        <label>3</label>
    </ligand>
</feature>
<dbReference type="RefSeq" id="WP_210511471.1">
    <property type="nucleotide sequence ID" value="NZ_JAFIDN010000005.1"/>
</dbReference>
<comment type="function">
    <text evidence="9">Endonuclease IV plays a role in DNA repair. It cleaves phosphodiester bonds at apurinic or apyrimidinic (AP) sites, generating a 3'-hydroxyl group and a 5'-terminal sugar phosphate.</text>
</comment>
<comment type="caution">
    <text evidence="11">The sequence shown here is derived from an EMBL/GenBank/DDBJ whole genome shotgun (WGS) entry which is preliminary data.</text>
</comment>
<dbReference type="InterPro" id="IPR018246">
    <property type="entry name" value="AP_endonuc_F2_Zn_BS"/>
</dbReference>
<dbReference type="GO" id="GO:0006284">
    <property type="term" value="P:base-excision repair"/>
    <property type="evidence" value="ECO:0007669"/>
    <property type="project" value="TreeGrafter"/>
</dbReference>
<dbReference type="GO" id="GO:0008270">
    <property type="term" value="F:zinc ion binding"/>
    <property type="evidence" value="ECO:0007669"/>
    <property type="project" value="UniProtKB-UniRule"/>
</dbReference>
<dbReference type="GO" id="GO:0003906">
    <property type="term" value="F:DNA-(apurinic or apyrimidinic site) endonuclease activity"/>
    <property type="evidence" value="ECO:0007669"/>
    <property type="project" value="TreeGrafter"/>
</dbReference>
<dbReference type="PANTHER" id="PTHR21445">
    <property type="entry name" value="ENDONUCLEASE IV ENDODEOXYRIBONUCLEASE IV"/>
    <property type="match status" value="1"/>
</dbReference>
<comment type="similarity">
    <text evidence="1 9">Belongs to the AP endonuclease 2 family.</text>
</comment>
<evidence type="ECO:0000256" key="5">
    <source>
        <dbReference type="ARBA" id="ARBA00022763"/>
    </source>
</evidence>
<evidence type="ECO:0000313" key="12">
    <source>
        <dbReference type="Proteomes" id="UP000673975"/>
    </source>
</evidence>
<evidence type="ECO:0000256" key="9">
    <source>
        <dbReference type="HAMAP-Rule" id="MF_00152"/>
    </source>
</evidence>
<evidence type="ECO:0000256" key="1">
    <source>
        <dbReference type="ARBA" id="ARBA00005340"/>
    </source>
</evidence>
<keyword evidence="7 9" id="KW-0862">Zinc</keyword>
<dbReference type="EC" id="3.1.21.2" evidence="9"/>
<keyword evidence="8 9" id="KW-0234">DNA repair</keyword>
<feature type="binding site" evidence="9">
    <location>
        <position position="75"/>
    </location>
    <ligand>
        <name>Zn(2+)</name>
        <dbReference type="ChEBI" id="CHEBI:29105"/>
        <label>1</label>
    </ligand>
</feature>
<dbReference type="PROSITE" id="PS00731">
    <property type="entry name" value="AP_NUCLEASE_F2_3"/>
    <property type="match status" value="1"/>
</dbReference>
<evidence type="ECO:0000259" key="10">
    <source>
        <dbReference type="Pfam" id="PF01261"/>
    </source>
</evidence>
<keyword evidence="5 9" id="KW-0227">DNA damage</keyword>
<dbReference type="SUPFAM" id="SSF51658">
    <property type="entry name" value="Xylose isomerase-like"/>
    <property type="match status" value="1"/>
</dbReference>
<dbReference type="SMART" id="SM00518">
    <property type="entry name" value="AP2Ec"/>
    <property type="match status" value="1"/>
</dbReference>
<dbReference type="EMBL" id="JAFIDN010000005">
    <property type="protein sequence ID" value="MBP3192571.1"/>
    <property type="molecule type" value="Genomic_DNA"/>
</dbReference>
<accession>A0A8J7UVI0</accession>
<keyword evidence="4 9" id="KW-0255">Endonuclease</keyword>
<name>A0A8J7UVI0_9BACT</name>
<feature type="domain" description="Xylose isomerase-like TIM barrel" evidence="10">
    <location>
        <begin position="27"/>
        <end position="283"/>
    </location>
</feature>
<evidence type="ECO:0000313" key="11">
    <source>
        <dbReference type="EMBL" id="MBP3192571.1"/>
    </source>
</evidence>
<dbReference type="Pfam" id="PF01261">
    <property type="entry name" value="AP_endonuc_2"/>
    <property type="match status" value="1"/>
</dbReference>
<keyword evidence="2 9" id="KW-0540">Nuclease</keyword>
<dbReference type="NCBIfam" id="TIGR00587">
    <property type="entry name" value="nfo"/>
    <property type="match status" value="1"/>
</dbReference>
<feature type="binding site" evidence="9">
    <location>
        <position position="185"/>
    </location>
    <ligand>
        <name>Zn(2+)</name>
        <dbReference type="ChEBI" id="CHEBI:29105"/>
        <label>2</label>
    </ligand>
</feature>
<protein>
    <recommendedName>
        <fullName evidence="9">Probable endonuclease 4</fullName>
        <ecNumber evidence="9">3.1.21.2</ecNumber>
    </recommendedName>
    <alternativeName>
        <fullName evidence="9">Endodeoxyribonuclease IV</fullName>
    </alternativeName>
    <alternativeName>
        <fullName evidence="9">Endonuclease IV</fullName>
    </alternativeName>
</protein>
<dbReference type="PANTHER" id="PTHR21445:SF0">
    <property type="entry name" value="APURINIC-APYRIMIDINIC ENDONUCLEASE"/>
    <property type="match status" value="1"/>
</dbReference>
<dbReference type="InterPro" id="IPR001719">
    <property type="entry name" value="AP_endonuc_2"/>
</dbReference>
<dbReference type="PROSITE" id="PS00730">
    <property type="entry name" value="AP_NUCLEASE_F2_2"/>
    <property type="match status" value="1"/>
</dbReference>